<sequence length="243" mass="27365">MAGSDSAVAVESPQTHHEPEILTDAQIQALLEEAEQRLTGANPSQQALAAASSSSSRAQGKYGIPSLGHVQVSKPYVHDDGVVARIDKPKLVPEKEKKLSETIRSVEPIPLDGKSKKTTKPSAGPEWFNLPKTNVTPELKRDLQLLRMRNVLDPHRHYRKDSSKGKIPEYSQVGTVIEGPTEFFSSRIVKKDRKKSFLDEVAADQKNKERFKNKYNEIQDKKRSGKKEHYKKVMKKRGKQARF</sequence>
<dbReference type="GO" id="GO:0006396">
    <property type="term" value="P:RNA processing"/>
    <property type="evidence" value="ECO:0007669"/>
    <property type="project" value="TreeGrafter"/>
</dbReference>
<dbReference type="Pfam" id="PF08698">
    <property type="entry name" value="Fcf2"/>
    <property type="match status" value="1"/>
</dbReference>
<gene>
    <name evidence="5" type="ORF">AAP_02877</name>
</gene>
<keyword evidence="2" id="KW-0539">Nucleus</keyword>
<dbReference type="VEuPathDB" id="FungiDB:AAP_02877"/>
<dbReference type="AlphaFoldDB" id="A0A167Z656"/>
<evidence type="ECO:0000313" key="6">
    <source>
        <dbReference type="Proteomes" id="UP000242877"/>
    </source>
</evidence>
<feature type="compositionally biased region" description="Low complexity" evidence="3">
    <location>
        <begin position="44"/>
        <end position="59"/>
    </location>
</feature>
<dbReference type="GO" id="GO:0003723">
    <property type="term" value="F:RNA binding"/>
    <property type="evidence" value="ECO:0007669"/>
    <property type="project" value="TreeGrafter"/>
</dbReference>
<evidence type="ECO:0000313" key="5">
    <source>
        <dbReference type="EMBL" id="KZZ92222.1"/>
    </source>
</evidence>
<evidence type="ECO:0000256" key="2">
    <source>
        <dbReference type="ARBA" id="ARBA00023242"/>
    </source>
</evidence>
<proteinExistence type="predicted"/>
<dbReference type="InterPro" id="IPR014810">
    <property type="entry name" value="Fcf2_C"/>
</dbReference>
<feature type="region of interest" description="Disordered" evidence="3">
    <location>
        <begin position="37"/>
        <end position="62"/>
    </location>
</feature>
<accession>A0A167Z656</accession>
<dbReference type="EMBL" id="AZGZ01000011">
    <property type="protein sequence ID" value="KZZ92222.1"/>
    <property type="molecule type" value="Genomic_DNA"/>
</dbReference>
<dbReference type="GO" id="GO:0005730">
    <property type="term" value="C:nucleolus"/>
    <property type="evidence" value="ECO:0007669"/>
    <property type="project" value="UniProtKB-SubCell"/>
</dbReference>
<name>A0A167Z656_9EURO</name>
<feature type="compositionally biased region" description="Basic residues" evidence="3">
    <location>
        <begin position="223"/>
        <end position="243"/>
    </location>
</feature>
<evidence type="ECO:0000259" key="4">
    <source>
        <dbReference type="Pfam" id="PF08698"/>
    </source>
</evidence>
<dbReference type="OrthoDB" id="427886at2759"/>
<feature type="region of interest" description="Disordered" evidence="3">
    <location>
        <begin position="96"/>
        <end position="132"/>
    </location>
</feature>
<dbReference type="Proteomes" id="UP000242877">
    <property type="component" value="Unassembled WGS sequence"/>
</dbReference>
<dbReference type="InterPro" id="IPR039883">
    <property type="entry name" value="Fcf2/DNTTIP2"/>
</dbReference>
<dbReference type="PANTHER" id="PTHR21686">
    <property type="entry name" value="DEOXYNUCLEOTIDYLTRANSFERASE TERMINAL-INTERACTING PROTEIN 2"/>
    <property type="match status" value="1"/>
</dbReference>
<keyword evidence="6" id="KW-1185">Reference proteome</keyword>
<organism evidence="5 6">
    <name type="scientific">Ascosphaera apis ARSEF 7405</name>
    <dbReference type="NCBI Taxonomy" id="392613"/>
    <lineage>
        <taxon>Eukaryota</taxon>
        <taxon>Fungi</taxon>
        <taxon>Dikarya</taxon>
        <taxon>Ascomycota</taxon>
        <taxon>Pezizomycotina</taxon>
        <taxon>Eurotiomycetes</taxon>
        <taxon>Eurotiomycetidae</taxon>
        <taxon>Onygenales</taxon>
        <taxon>Ascosphaeraceae</taxon>
        <taxon>Ascosphaera</taxon>
    </lineage>
</organism>
<feature type="region of interest" description="Disordered" evidence="3">
    <location>
        <begin position="217"/>
        <end position="243"/>
    </location>
</feature>
<evidence type="ECO:0000256" key="1">
    <source>
        <dbReference type="ARBA" id="ARBA00004604"/>
    </source>
</evidence>
<evidence type="ECO:0000256" key="3">
    <source>
        <dbReference type="SAM" id="MobiDB-lite"/>
    </source>
</evidence>
<dbReference type="PANTHER" id="PTHR21686:SF12">
    <property type="entry name" value="DEOXYNUCLEOTIDYLTRANSFERASE TERMINAL-INTERACTING PROTEIN 2"/>
    <property type="match status" value="1"/>
</dbReference>
<comment type="caution">
    <text evidence="5">The sequence shown here is derived from an EMBL/GenBank/DDBJ whole genome shotgun (WGS) entry which is preliminary data.</text>
</comment>
<reference evidence="5 6" key="1">
    <citation type="journal article" date="2016" name="Genome Biol. Evol.">
        <title>Divergent and convergent evolution of fungal pathogenicity.</title>
        <authorList>
            <person name="Shang Y."/>
            <person name="Xiao G."/>
            <person name="Zheng P."/>
            <person name="Cen K."/>
            <person name="Zhan S."/>
            <person name="Wang C."/>
        </authorList>
    </citation>
    <scope>NUCLEOTIDE SEQUENCE [LARGE SCALE GENOMIC DNA]</scope>
    <source>
        <strain evidence="5 6">ARSEF 7405</strain>
    </source>
</reference>
<comment type="subcellular location">
    <subcellularLocation>
        <location evidence="1">Nucleus</location>
        <location evidence="1">Nucleolus</location>
    </subcellularLocation>
</comment>
<feature type="region of interest" description="Disordered" evidence="3">
    <location>
        <begin position="1"/>
        <end position="21"/>
    </location>
</feature>
<feature type="domain" description="Fcf2 pre-rRNA processing C-terminal" evidence="4">
    <location>
        <begin position="120"/>
        <end position="214"/>
    </location>
</feature>
<protein>
    <submittedName>
        <fullName evidence="5">Fcf2 pre-rRNA processing</fullName>
    </submittedName>
</protein>